<proteinExistence type="predicted"/>
<organism evidence="1 2">
    <name type="scientific">Pistacia atlantica</name>
    <dbReference type="NCBI Taxonomy" id="434234"/>
    <lineage>
        <taxon>Eukaryota</taxon>
        <taxon>Viridiplantae</taxon>
        <taxon>Streptophyta</taxon>
        <taxon>Embryophyta</taxon>
        <taxon>Tracheophyta</taxon>
        <taxon>Spermatophyta</taxon>
        <taxon>Magnoliopsida</taxon>
        <taxon>eudicotyledons</taxon>
        <taxon>Gunneridae</taxon>
        <taxon>Pentapetalae</taxon>
        <taxon>rosids</taxon>
        <taxon>malvids</taxon>
        <taxon>Sapindales</taxon>
        <taxon>Anacardiaceae</taxon>
        <taxon>Pistacia</taxon>
    </lineage>
</organism>
<reference evidence="2" key="1">
    <citation type="journal article" date="2023" name="G3 (Bethesda)">
        <title>Genome assembly and association tests identify interacting loci associated with vigor, precocity, and sex in interspecific pistachio rootstocks.</title>
        <authorList>
            <person name="Palmer W."/>
            <person name="Jacygrad E."/>
            <person name="Sagayaradj S."/>
            <person name="Cavanaugh K."/>
            <person name="Han R."/>
            <person name="Bertier L."/>
            <person name="Beede B."/>
            <person name="Kafkas S."/>
            <person name="Golino D."/>
            <person name="Preece J."/>
            <person name="Michelmore R."/>
        </authorList>
    </citation>
    <scope>NUCLEOTIDE SEQUENCE [LARGE SCALE GENOMIC DNA]</scope>
</reference>
<gene>
    <name evidence="1" type="ORF">Patl1_31447</name>
</gene>
<dbReference type="EMBL" id="CM047905">
    <property type="protein sequence ID" value="KAJ0089199.1"/>
    <property type="molecule type" value="Genomic_DNA"/>
</dbReference>
<accession>A0ACC1AR64</accession>
<name>A0ACC1AR64_9ROSI</name>
<sequence>MGVSVNASNCSSLQSISDPSFLLFPHWARPTANFANCFELDLPKILHEESCRESCANIIFPGSEIPKWFAFQNTGSYITLDQSLDWLNENFLGFLTCFVVSPTTLYQFPYYDAICYFLLEREDGKEEIYGANIVPQYYNLIDRPLENVRSDHVLLSFHSIKEMVFKMCEGEYHKISSQMKSLNCKVLFKFYAEEVKKCGIHFLYVEDYGEPSETSRRSVDNTKRKRKRKRKRKEKGTITQ</sequence>
<dbReference type="Proteomes" id="UP001164250">
    <property type="component" value="Chromosome 9"/>
</dbReference>
<keyword evidence="2" id="KW-1185">Reference proteome</keyword>
<evidence type="ECO:0000313" key="1">
    <source>
        <dbReference type="EMBL" id="KAJ0089199.1"/>
    </source>
</evidence>
<protein>
    <submittedName>
        <fullName evidence="1">Uncharacterized protein</fullName>
    </submittedName>
</protein>
<evidence type="ECO:0000313" key="2">
    <source>
        <dbReference type="Proteomes" id="UP001164250"/>
    </source>
</evidence>
<comment type="caution">
    <text evidence="1">The sequence shown here is derived from an EMBL/GenBank/DDBJ whole genome shotgun (WGS) entry which is preliminary data.</text>
</comment>